<organism evidence="1 2">
    <name type="scientific">Holothuria leucospilota</name>
    <name type="common">Black long sea cucumber</name>
    <name type="synonym">Mertensiothuria leucospilota</name>
    <dbReference type="NCBI Taxonomy" id="206669"/>
    <lineage>
        <taxon>Eukaryota</taxon>
        <taxon>Metazoa</taxon>
        <taxon>Echinodermata</taxon>
        <taxon>Eleutherozoa</taxon>
        <taxon>Echinozoa</taxon>
        <taxon>Holothuroidea</taxon>
        <taxon>Aspidochirotacea</taxon>
        <taxon>Aspidochirotida</taxon>
        <taxon>Holothuriidae</taxon>
        <taxon>Holothuria</taxon>
    </lineage>
</organism>
<evidence type="ECO:0000313" key="1">
    <source>
        <dbReference type="EMBL" id="KAJ8038549.1"/>
    </source>
</evidence>
<protein>
    <submittedName>
        <fullName evidence="1">Uncharacterized protein</fullName>
    </submittedName>
</protein>
<reference evidence="1" key="1">
    <citation type="submission" date="2021-10" db="EMBL/GenBank/DDBJ databases">
        <title>Tropical sea cucumber genome reveals ecological adaptation and Cuvierian tubules defense mechanism.</title>
        <authorList>
            <person name="Chen T."/>
        </authorList>
    </citation>
    <scope>NUCLEOTIDE SEQUENCE</scope>
    <source>
        <strain evidence="1">Nanhai2018</strain>
        <tissue evidence="1">Muscle</tissue>
    </source>
</reference>
<dbReference type="Proteomes" id="UP001152320">
    <property type="component" value="Chromosome 7"/>
</dbReference>
<dbReference type="EMBL" id="JAIZAY010000007">
    <property type="protein sequence ID" value="KAJ8038549.1"/>
    <property type="molecule type" value="Genomic_DNA"/>
</dbReference>
<proteinExistence type="predicted"/>
<gene>
    <name evidence="1" type="ORF">HOLleu_16000</name>
</gene>
<comment type="caution">
    <text evidence="1">The sequence shown here is derived from an EMBL/GenBank/DDBJ whole genome shotgun (WGS) entry which is preliminary data.</text>
</comment>
<sequence>MPKCGLKFCTPALLLKHQIQCFWQASTHPLPDSPRQVKSYSGKCIVQYHSPPGKYPCEVSSIKEFKGTLHVDK</sequence>
<keyword evidence="2" id="KW-1185">Reference proteome</keyword>
<name>A0A9Q1HA22_HOLLE</name>
<accession>A0A9Q1HA22</accession>
<dbReference type="AlphaFoldDB" id="A0A9Q1HA22"/>
<evidence type="ECO:0000313" key="2">
    <source>
        <dbReference type="Proteomes" id="UP001152320"/>
    </source>
</evidence>